<organism evidence="1">
    <name type="scientific">Pseudomonas putida</name>
    <name type="common">Arthrobacter siderocapsulatus</name>
    <dbReference type="NCBI Taxonomy" id="303"/>
    <lineage>
        <taxon>Bacteria</taxon>
        <taxon>Pseudomonadati</taxon>
        <taxon>Pseudomonadota</taxon>
        <taxon>Gammaproteobacteria</taxon>
        <taxon>Pseudomonadales</taxon>
        <taxon>Pseudomonadaceae</taxon>
        <taxon>Pseudomonas</taxon>
    </lineage>
</organism>
<protein>
    <submittedName>
        <fullName evidence="1">Uncharacterized protein</fullName>
    </submittedName>
</protein>
<reference evidence="1" key="1">
    <citation type="journal article" date="2015" name="Genome Biol. Evol.">
        <title>Different Ancestries of R Tailocins in Rhizospheric Pseudomonas Isolates.</title>
        <authorList>
            <person name="Ghequire M.G."/>
            <person name="Dillen Y."/>
            <person name="Lambrichts I."/>
            <person name="Proost P."/>
            <person name="Wattiez R."/>
            <person name="De Mot R."/>
        </authorList>
    </citation>
    <scope>NUCLEOTIDE SEQUENCE</scope>
    <source>
        <strain evidence="1">BW11M1</strain>
    </source>
</reference>
<evidence type="ECO:0000313" key="1">
    <source>
        <dbReference type="EMBL" id="ALG76502.1"/>
    </source>
</evidence>
<name>A0A0N9MWS7_PSEPU</name>
<proteinExistence type="predicted"/>
<accession>A0A0N9MWS7</accession>
<dbReference type="EMBL" id="KP698091">
    <property type="protein sequence ID" value="ALG76502.1"/>
    <property type="molecule type" value="Genomic_DNA"/>
</dbReference>
<sequence>MPWMDIVWWLTD</sequence>
<reference evidence="1" key="2">
    <citation type="submission" date="2015-01" db="EMBL/GenBank/DDBJ databases">
        <authorList>
            <person name="Xiang T."/>
            <person name="Song Y."/>
            <person name="Huang L."/>
            <person name="Wang B."/>
            <person name="Wu P."/>
        </authorList>
    </citation>
    <scope>NUCLEOTIDE SEQUENCE</scope>
    <source>
        <strain evidence="1">BW11M1</strain>
    </source>
</reference>